<keyword evidence="2" id="KW-0472">Membrane</keyword>
<name>A0A318RTY7_WILLI</name>
<evidence type="ECO:0000256" key="1">
    <source>
        <dbReference type="SAM" id="MobiDB-lite"/>
    </source>
</evidence>
<gene>
    <name evidence="3" type="ORF">DFR67_101146</name>
</gene>
<feature type="region of interest" description="Disordered" evidence="1">
    <location>
        <begin position="218"/>
        <end position="242"/>
    </location>
</feature>
<sequence>MSERHVGSRLWDSRLSIYVRTAPGTFVWLTILLVTTIIQHSVTPERLQMILGAQSTNIRHLGDDPVHVLITSLFWLDGYYWLPYLLLYCIFHVPAERWLGTRLWLTVGLIAHVCATFVSEGVLYWAIEHDRASESLVNVRDIGVSYFLAGIVGVLTYHIARPWRWVYLAGMLGLFAAPLASNLTFTGIGHLSSLLIGLACYPLVRAIPQVQWPPSTSLGRRLTRGTRQSPAVGSTPTEENEP</sequence>
<organism evidence="3 4">
    <name type="scientific">Williamsia limnetica</name>
    <dbReference type="NCBI Taxonomy" id="882452"/>
    <lineage>
        <taxon>Bacteria</taxon>
        <taxon>Bacillati</taxon>
        <taxon>Actinomycetota</taxon>
        <taxon>Actinomycetes</taxon>
        <taxon>Mycobacteriales</taxon>
        <taxon>Nocardiaceae</taxon>
        <taxon>Williamsia</taxon>
    </lineage>
</organism>
<evidence type="ECO:0000313" key="3">
    <source>
        <dbReference type="EMBL" id="PYE20755.1"/>
    </source>
</evidence>
<keyword evidence="2" id="KW-0812">Transmembrane</keyword>
<feature type="transmembrane region" description="Helical" evidence="2">
    <location>
        <begin position="142"/>
        <end position="160"/>
    </location>
</feature>
<feature type="transmembrane region" description="Helical" evidence="2">
    <location>
        <begin position="66"/>
        <end position="91"/>
    </location>
</feature>
<dbReference type="Pfam" id="PF20401">
    <property type="entry name" value="Rhomboid_2"/>
    <property type="match status" value="1"/>
</dbReference>
<feature type="transmembrane region" description="Helical" evidence="2">
    <location>
        <begin position="103"/>
        <end position="127"/>
    </location>
</feature>
<comment type="caution">
    <text evidence="3">The sequence shown here is derived from an EMBL/GenBank/DDBJ whole genome shotgun (WGS) entry which is preliminary data.</text>
</comment>
<feature type="compositionally biased region" description="Polar residues" evidence="1">
    <location>
        <begin position="228"/>
        <end position="242"/>
    </location>
</feature>
<keyword evidence="4" id="KW-1185">Reference proteome</keyword>
<reference evidence="3 4" key="1">
    <citation type="submission" date="2018-06" db="EMBL/GenBank/DDBJ databases">
        <title>Genomic Encyclopedia of Type Strains, Phase IV (KMG-IV): sequencing the most valuable type-strain genomes for metagenomic binning, comparative biology and taxonomic classification.</title>
        <authorList>
            <person name="Goeker M."/>
        </authorList>
    </citation>
    <scope>NUCLEOTIDE SEQUENCE [LARGE SCALE GENOMIC DNA]</scope>
    <source>
        <strain evidence="3 4">DSM 45521</strain>
    </source>
</reference>
<feature type="transmembrane region" description="Helical" evidence="2">
    <location>
        <begin position="21"/>
        <end position="42"/>
    </location>
</feature>
<evidence type="ECO:0008006" key="5">
    <source>
        <dbReference type="Google" id="ProtNLM"/>
    </source>
</evidence>
<evidence type="ECO:0000256" key="2">
    <source>
        <dbReference type="SAM" id="Phobius"/>
    </source>
</evidence>
<feature type="transmembrane region" description="Helical" evidence="2">
    <location>
        <begin position="165"/>
        <end position="181"/>
    </location>
</feature>
<accession>A0A318RTY7</accession>
<dbReference type="RefSeq" id="WP_211324908.1">
    <property type="nucleotide sequence ID" value="NZ_QJSP01000001.1"/>
</dbReference>
<keyword evidence="2" id="KW-1133">Transmembrane helix</keyword>
<proteinExistence type="predicted"/>
<dbReference type="Proteomes" id="UP000247591">
    <property type="component" value="Unassembled WGS sequence"/>
</dbReference>
<dbReference type="AlphaFoldDB" id="A0A318RTY7"/>
<protein>
    <recommendedName>
        <fullName evidence="5">Membrane associated rhomboid family serine protease</fullName>
    </recommendedName>
</protein>
<evidence type="ECO:0000313" key="4">
    <source>
        <dbReference type="Proteomes" id="UP000247591"/>
    </source>
</evidence>
<dbReference type="InterPro" id="IPR046862">
    <property type="entry name" value="Rhomboid_2"/>
</dbReference>
<dbReference type="EMBL" id="QJSP01000001">
    <property type="protein sequence ID" value="PYE20755.1"/>
    <property type="molecule type" value="Genomic_DNA"/>
</dbReference>